<gene>
    <name evidence="1" type="ORF">ZHAS_00015125</name>
</gene>
<evidence type="ECO:0000313" key="2">
    <source>
        <dbReference type="EnsemblMetazoa" id="ASIC015125-PA"/>
    </source>
</evidence>
<dbReference type="EMBL" id="ATLV01022015">
    <property type="status" value="NOT_ANNOTATED_CDS"/>
    <property type="molecule type" value="Genomic_DNA"/>
</dbReference>
<name>A0A084WA37_ANOSI</name>
<dbReference type="STRING" id="74873.A0A084WA37"/>
<dbReference type="OrthoDB" id="7743490at2759"/>
<accession>A0A084WA37</accession>
<organism evidence="1">
    <name type="scientific">Anopheles sinensis</name>
    <name type="common">Mosquito</name>
    <dbReference type="NCBI Taxonomy" id="74873"/>
    <lineage>
        <taxon>Eukaryota</taxon>
        <taxon>Metazoa</taxon>
        <taxon>Ecdysozoa</taxon>
        <taxon>Arthropoda</taxon>
        <taxon>Hexapoda</taxon>
        <taxon>Insecta</taxon>
        <taxon>Pterygota</taxon>
        <taxon>Neoptera</taxon>
        <taxon>Endopterygota</taxon>
        <taxon>Diptera</taxon>
        <taxon>Nematocera</taxon>
        <taxon>Culicoidea</taxon>
        <taxon>Culicidae</taxon>
        <taxon>Anophelinae</taxon>
        <taxon>Anopheles</taxon>
    </lineage>
</organism>
<dbReference type="VEuPathDB" id="VectorBase:ASIC015125"/>
<keyword evidence="3" id="KW-1185">Reference proteome</keyword>
<reference evidence="1 3" key="1">
    <citation type="journal article" date="2014" name="BMC Genomics">
        <title>Genome sequence of Anopheles sinensis provides insight into genetics basis of mosquito competence for malaria parasites.</title>
        <authorList>
            <person name="Zhou D."/>
            <person name="Zhang D."/>
            <person name="Ding G."/>
            <person name="Shi L."/>
            <person name="Hou Q."/>
            <person name="Ye Y."/>
            <person name="Xu Y."/>
            <person name="Zhou H."/>
            <person name="Xiong C."/>
            <person name="Li S."/>
            <person name="Yu J."/>
            <person name="Hong S."/>
            <person name="Yu X."/>
            <person name="Zou P."/>
            <person name="Chen C."/>
            <person name="Chang X."/>
            <person name="Wang W."/>
            <person name="Lv Y."/>
            <person name="Sun Y."/>
            <person name="Ma L."/>
            <person name="Shen B."/>
            <person name="Zhu C."/>
        </authorList>
    </citation>
    <scope>NUCLEOTIDE SEQUENCE [LARGE SCALE GENOMIC DNA]</scope>
</reference>
<evidence type="ECO:0000313" key="1">
    <source>
        <dbReference type="EMBL" id="KFB47081.1"/>
    </source>
</evidence>
<dbReference type="AlphaFoldDB" id="A0A084WA37"/>
<protein>
    <submittedName>
        <fullName evidence="1 2">Uncharacterized protein</fullName>
    </submittedName>
</protein>
<dbReference type="Proteomes" id="UP000030765">
    <property type="component" value="Unassembled WGS sequence"/>
</dbReference>
<reference evidence="2" key="2">
    <citation type="submission" date="2020-05" db="UniProtKB">
        <authorList>
            <consortium name="EnsemblMetazoa"/>
        </authorList>
    </citation>
    <scope>IDENTIFICATION</scope>
</reference>
<dbReference type="EMBL" id="KE525327">
    <property type="protein sequence ID" value="KFB47081.1"/>
    <property type="molecule type" value="Genomic_DNA"/>
</dbReference>
<dbReference type="EnsemblMetazoa" id="ASIC015125-RA">
    <property type="protein sequence ID" value="ASIC015125-PA"/>
    <property type="gene ID" value="ASIC015125"/>
</dbReference>
<proteinExistence type="predicted"/>
<evidence type="ECO:0000313" key="3">
    <source>
        <dbReference type="Proteomes" id="UP000030765"/>
    </source>
</evidence>
<sequence>MSNNNIGDIVKVDVEAEVDIKSEINVELVNVIAELLLELRDVNVNVCAGSSTTAMPDALPYQQLVRSLAQSKPAGYDAPGLTKDQKEVLWRKHVEQMLQQHVASRQ</sequence>